<keyword evidence="6" id="KW-0833">Ubl conjugation pathway</keyword>
<dbReference type="SMART" id="SM00184">
    <property type="entry name" value="RING"/>
    <property type="match status" value="1"/>
</dbReference>
<dbReference type="Pfam" id="PF13639">
    <property type="entry name" value="zf-RING_2"/>
    <property type="match status" value="1"/>
</dbReference>
<dbReference type="EC" id="2.3.2.27" evidence="2"/>
<evidence type="ECO:0000259" key="9">
    <source>
        <dbReference type="SMART" id="SM00184"/>
    </source>
</evidence>
<evidence type="ECO:0000256" key="5">
    <source>
        <dbReference type="ARBA" id="ARBA00022771"/>
    </source>
</evidence>
<dbReference type="Proteomes" id="UP000834106">
    <property type="component" value="Chromosome 11"/>
</dbReference>
<dbReference type="Gene3D" id="3.30.40.10">
    <property type="entry name" value="Zinc/RING finger domain, C3HC4 (zinc finger)"/>
    <property type="match status" value="1"/>
</dbReference>
<dbReference type="InterPro" id="IPR013083">
    <property type="entry name" value="Znf_RING/FYVE/PHD"/>
</dbReference>
<accession>A0AAD1ZJY7</accession>
<evidence type="ECO:0000256" key="2">
    <source>
        <dbReference type="ARBA" id="ARBA00012483"/>
    </source>
</evidence>
<reference evidence="10" key="1">
    <citation type="submission" date="2023-05" db="EMBL/GenBank/DDBJ databases">
        <authorList>
            <person name="Huff M."/>
        </authorList>
    </citation>
    <scope>NUCLEOTIDE SEQUENCE</scope>
</reference>
<proteinExistence type="predicted"/>
<dbReference type="PANTHER" id="PTHR15710">
    <property type="entry name" value="E3 UBIQUITIN-PROTEIN LIGASE PRAJA"/>
    <property type="match status" value="1"/>
</dbReference>
<protein>
    <recommendedName>
        <fullName evidence="2">RING-type E3 ubiquitin transferase</fullName>
        <ecNumber evidence="2">2.3.2.27</ecNumber>
    </recommendedName>
</protein>
<dbReference type="InterPro" id="IPR039525">
    <property type="entry name" value="RNF126-like_zinc-ribbon"/>
</dbReference>
<feature type="compositionally biased region" description="Basic and acidic residues" evidence="8">
    <location>
        <begin position="470"/>
        <end position="480"/>
    </location>
</feature>
<sequence length="529" mass="58920">MIIMSNKCPPSFQRNFISSWNLLILHQLILLPRIILDQLSTFPLHLISLIFLAFAQSSSSSENSSPLAQSIPSPSSTNNHSSCDSSTRIDRVIPPSADPPPFRKSNRLRQTPVHLHDYYCGSTTLHSILICQQILDYSVFSLLTRKHKKMDEAEASAYWCHACLQTVSPVVDFETINCPICQSGFIEEMASANAPRNDDFGHGGSDSDRTLSLWAPILLGMMSNPRHHHRSRFRRMEFEDDDDGDDYEDGNDNNNSQREGDIELDPELDSLTRRRSSATILQLLHGIRNRMLSELGNSERDLRDTDRDDNRDGESVILINPFNQTIVVQGSHDSNIDSLNRAPIGSLGDYYIGPGLELLLQHLAENDPIRYGTPPAKKEEVEALPTIKIEETLQCSVCLEDFEMGAEAKEMPCKHKFHTGCILPWLKLHSSCPVCRYQLASDESKLDSAGSRNNINIINADNNSGNLNRGGRDETNEERRRFSVSLSWPFSTLFSSSTSQSSSGSSSSTSRSGSSTNAPSTTSNTPDDN</sequence>
<dbReference type="Pfam" id="PF14369">
    <property type="entry name" value="Zn_ribbon_19"/>
    <property type="match status" value="1"/>
</dbReference>
<dbReference type="EMBL" id="OU503046">
    <property type="protein sequence ID" value="CAI9770478.1"/>
    <property type="molecule type" value="Genomic_DNA"/>
</dbReference>
<dbReference type="GO" id="GO:0061630">
    <property type="term" value="F:ubiquitin protein ligase activity"/>
    <property type="evidence" value="ECO:0007669"/>
    <property type="project" value="UniProtKB-EC"/>
</dbReference>
<keyword evidence="3" id="KW-0808">Transferase</keyword>
<feature type="domain" description="RING-type" evidence="9">
    <location>
        <begin position="395"/>
        <end position="435"/>
    </location>
</feature>
<keyword evidence="11" id="KW-1185">Reference proteome</keyword>
<evidence type="ECO:0000313" key="11">
    <source>
        <dbReference type="Proteomes" id="UP000834106"/>
    </source>
</evidence>
<evidence type="ECO:0000256" key="4">
    <source>
        <dbReference type="ARBA" id="ARBA00022723"/>
    </source>
</evidence>
<dbReference type="SUPFAM" id="SSF57850">
    <property type="entry name" value="RING/U-box"/>
    <property type="match status" value="1"/>
</dbReference>
<dbReference type="FunFam" id="3.30.40.10:FF:000022">
    <property type="entry name" value="E3 ubiquitin-protein ligase RING1-like"/>
    <property type="match status" value="1"/>
</dbReference>
<evidence type="ECO:0000256" key="1">
    <source>
        <dbReference type="ARBA" id="ARBA00000900"/>
    </source>
</evidence>
<feature type="region of interest" description="Disordered" evidence="8">
    <location>
        <begin position="493"/>
        <end position="529"/>
    </location>
</feature>
<gene>
    <name evidence="10" type="ORF">FPE_LOCUS17908</name>
</gene>
<dbReference type="GO" id="GO:0016567">
    <property type="term" value="P:protein ubiquitination"/>
    <property type="evidence" value="ECO:0007669"/>
    <property type="project" value="TreeGrafter"/>
</dbReference>
<evidence type="ECO:0000256" key="7">
    <source>
        <dbReference type="ARBA" id="ARBA00022833"/>
    </source>
</evidence>
<organism evidence="10 11">
    <name type="scientific">Fraxinus pennsylvanica</name>
    <dbReference type="NCBI Taxonomy" id="56036"/>
    <lineage>
        <taxon>Eukaryota</taxon>
        <taxon>Viridiplantae</taxon>
        <taxon>Streptophyta</taxon>
        <taxon>Embryophyta</taxon>
        <taxon>Tracheophyta</taxon>
        <taxon>Spermatophyta</taxon>
        <taxon>Magnoliopsida</taxon>
        <taxon>eudicotyledons</taxon>
        <taxon>Gunneridae</taxon>
        <taxon>Pentapetalae</taxon>
        <taxon>asterids</taxon>
        <taxon>lamiids</taxon>
        <taxon>Lamiales</taxon>
        <taxon>Oleaceae</taxon>
        <taxon>Oleeae</taxon>
        <taxon>Fraxinus</taxon>
    </lineage>
</organism>
<dbReference type="GO" id="GO:0005737">
    <property type="term" value="C:cytoplasm"/>
    <property type="evidence" value="ECO:0007669"/>
    <property type="project" value="TreeGrafter"/>
</dbReference>
<name>A0AAD1ZJY7_9LAMI</name>
<feature type="compositionally biased region" description="Low complexity" evidence="8">
    <location>
        <begin position="65"/>
        <end position="86"/>
    </location>
</feature>
<evidence type="ECO:0000313" key="10">
    <source>
        <dbReference type="EMBL" id="CAI9770478.1"/>
    </source>
</evidence>
<keyword evidence="7" id="KW-0862">Zinc</keyword>
<feature type="region of interest" description="Disordered" evidence="8">
    <location>
        <begin position="446"/>
        <end position="480"/>
    </location>
</feature>
<feature type="compositionally biased region" description="Low complexity" evidence="8">
    <location>
        <begin position="453"/>
        <end position="467"/>
    </location>
</feature>
<evidence type="ECO:0000256" key="6">
    <source>
        <dbReference type="ARBA" id="ARBA00022786"/>
    </source>
</evidence>
<dbReference type="PANTHER" id="PTHR15710:SF22">
    <property type="entry name" value="RING-TYPE E3 UBIQUITIN TRANSFERASE"/>
    <property type="match status" value="1"/>
</dbReference>
<feature type="compositionally biased region" description="Acidic residues" evidence="8">
    <location>
        <begin position="239"/>
        <end position="251"/>
    </location>
</feature>
<keyword evidence="4" id="KW-0479">Metal-binding</keyword>
<comment type="catalytic activity">
    <reaction evidence="1">
        <text>S-ubiquitinyl-[E2 ubiquitin-conjugating enzyme]-L-cysteine + [acceptor protein]-L-lysine = [E2 ubiquitin-conjugating enzyme]-L-cysteine + N(6)-ubiquitinyl-[acceptor protein]-L-lysine.</text>
        <dbReference type="EC" id="2.3.2.27"/>
    </reaction>
</comment>
<dbReference type="InterPro" id="IPR001841">
    <property type="entry name" value="Znf_RING"/>
</dbReference>
<evidence type="ECO:0000256" key="8">
    <source>
        <dbReference type="SAM" id="MobiDB-lite"/>
    </source>
</evidence>
<dbReference type="AlphaFoldDB" id="A0AAD1ZJY7"/>
<feature type="region of interest" description="Disordered" evidence="8">
    <location>
        <begin position="65"/>
        <end position="106"/>
    </location>
</feature>
<dbReference type="GO" id="GO:0008270">
    <property type="term" value="F:zinc ion binding"/>
    <property type="evidence" value="ECO:0007669"/>
    <property type="project" value="UniProtKB-KW"/>
</dbReference>
<evidence type="ECO:0000256" key="3">
    <source>
        <dbReference type="ARBA" id="ARBA00022679"/>
    </source>
</evidence>
<dbReference type="CDD" id="cd16669">
    <property type="entry name" value="RING-H2_RNF181"/>
    <property type="match status" value="1"/>
</dbReference>
<keyword evidence="5" id="KW-0863">Zinc-finger</keyword>
<feature type="region of interest" description="Disordered" evidence="8">
    <location>
        <begin position="239"/>
        <end position="269"/>
    </location>
</feature>